<organism evidence="3 4">
    <name type="scientific">Candidatus Thermodesulfobacterium syntrophicum</name>
    <dbReference type="NCBI Taxonomy" id="3060442"/>
    <lineage>
        <taxon>Bacteria</taxon>
        <taxon>Pseudomonadati</taxon>
        <taxon>Thermodesulfobacteriota</taxon>
        <taxon>Thermodesulfobacteria</taxon>
        <taxon>Thermodesulfobacteriales</taxon>
        <taxon>Thermodesulfobacteriaceae</taxon>
        <taxon>Thermodesulfobacterium</taxon>
    </lineage>
</organism>
<proteinExistence type="predicted"/>
<dbReference type="InterPro" id="IPR028098">
    <property type="entry name" value="Glyco_trans_4-like_N"/>
</dbReference>
<gene>
    <name evidence="3" type="ORF">OD816_000624</name>
</gene>
<evidence type="ECO:0000313" key="3">
    <source>
        <dbReference type="EMBL" id="MDF2953379.1"/>
    </source>
</evidence>
<dbReference type="Gene3D" id="3.40.50.2000">
    <property type="entry name" value="Glycogen Phosphorylase B"/>
    <property type="match status" value="2"/>
</dbReference>
<dbReference type="Pfam" id="PF00534">
    <property type="entry name" value="Glycos_transf_1"/>
    <property type="match status" value="1"/>
</dbReference>
<dbReference type="EMBL" id="JAPHEG010000002">
    <property type="protein sequence ID" value="MDF2953379.1"/>
    <property type="molecule type" value="Genomic_DNA"/>
</dbReference>
<dbReference type="GO" id="GO:0016757">
    <property type="term" value="F:glycosyltransferase activity"/>
    <property type="evidence" value="ECO:0007669"/>
    <property type="project" value="InterPro"/>
</dbReference>
<dbReference type="AlphaFoldDB" id="A0AAE3TDW5"/>
<dbReference type="PANTHER" id="PTHR45947">
    <property type="entry name" value="SULFOQUINOVOSYL TRANSFERASE SQD2"/>
    <property type="match status" value="1"/>
</dbReference>
<protein>
    <submittedName>
        <fullName evidence="3">Glycosyltransferase involved in cell wall bisynthesis</fullName>
    </submittedName>
</protein>
<dbReference type="InterPro" id="IPR001296">
    <property type="entry name" value="Glyco_trans_1"/>
</dbReference>
<dbReference type="SUPFAM" id="SSF53756">
    <property type="entry name" value="UDP-Glycosyltransferase/glycogen phosphorylase"/>
    <property type="match status" value="1"/>
</dbReference>
<comment type="caution">
    <text evidence="3">The sequence shown here is derived from an EMBL/GenBank/DDBJ whole genome shotgun (WGS) entry which is preliminary data.</text>
</comment>
<feature type="domain" description="Glycosyl transferase family 1" evidence="1">
    <location>
        <begin position="192"/>
        <end position="353"/>
    </location>
</feature>
<dbReference type="InterPro" id="IPR050194">
    <property type="entry name" value="Glycosyltransferase_grp1"/>
</dbReference>
<dbReference type="Proteomes" id="UP001144110">
    <property type="component" value="Unassembled WGS sequence"/>
</dbReference>
<dbReference type="Pfam" id="PF13439">
    <property type="entry name" value="Glyco_transf_4"/>
    <property type="match status" value="1"/>
</dbReference>
<name>A0AAE3TDW5_9BACT</name>
<evidence type="ECO:0000259" key="1">
    <source>
        <dbReference type="Pfam" id="PF00534"/>
    </source>
</evidence>
<reference evidence="3" key="1">
    <citation type="submission" date="2022-11" db="EMBL/GenBank/DDBJ databases">
        <title>Candidatus Alkanophaga archaea from heated hydrothermal vent sediment oxidize petroleum alkanes.</title>
        <authorList>
            <person name="Zehnle H."/>
            <person name="Laso-Perez R."/>
            <person name="Lipp J."/>
            <person name="Teske A."/>
            <person name="Wegener G."/>
        </authorList>
    </citation>
    <scope>NUCLEOTIDE SEQUENCE</scope>
    <source>
        <strain evidence="3">MCA70</strain>
    </source>
</reference>
<accession>A0AAE3TDW5</accession>
<feature type="domain" description="Glycosyltransferase subfamily 4-like N-terminal" evidence="2">
    <location>
        <begin position="14"/>
        <end position="175"/>
    </location>
</feature>
<sequence length="381" mass="43955">MKVLQLGKFYPPDVGGIESAIYEITEELNRKGVKCDVLCSNSKREYKEEVIKRETYHYKVIRTKSYGKILSTSITPQMIFKLREIINEYDIIHLHHPDPMANLALFLSKPKRKRIIVHWHSDIIRQRFSLKFYKPLLIWMLKHADVIIATSPKYIEESEQLSAFREKCVAIPRGIRKGNLYSNPKAVSNLREKYKGKKIIFSIGRFIAYKGFEYLIESAKYLPSDYIILIGGNGPLRSKYEKIIQKYDLFNKVKLLGRLPQNMLANYYDACDVFCLPSISKNEAFGLVMVEAMSFGKPVVATNIKGSGVSWVNQDGITGLNVEPKNPKALAQAIEFICNNREVYKKFSENALKRFNEEFTIDKEVSRILEIYKSLSKEVVP</sequence>
<evidence type="ECO:0000259" key="2">
    <source>
        <dbReference type="Pfam" id="PF13439"/>
    </source>
</evidence>
<evidence type="ECO:0000313" key="4">
    <source>
        <dbReference type="Proteomes" id="UP001144110"/>
    </source>
</evidence>
<dbReference type="PANTHER" id="PTHR45947:SF3">
    <property type="entry name" value="SULFOQUINOVOSYL TRANSFERASE SQD2"/>
    <property type="match status" value="1"/>
</dbReference>